<reference evidence="2" key="1">
    <citation type="journal article" date="2020" name="mSystems">
        <title>Genome- and Community-Level Interaction Insights into Carbon Utilization and Element Cycling Functions of Hydrothermarchaeota in Hydrothermal Sediment.</title>
        <authorList>
            <person name="Zhou Z."/>
            <person name="Liu Y."/>
            <person name="Xu W."/>
            <person name="Pan J."/>
            <person name="Luo Z.H."/>
            <person name="Li M."/>
        </authorList>
    </citation>
    <scope>NUCLEOTIDE SEQUENCE [LARGE SCALE GENOMIC DNA]</scope>
    <source>
        <strain evidence="2">HyVt-233</strain>
    </source>
</reference>
<comment type="caution">
    <text evidence="2">The sequence shown here is derived from an EMBL/GenBank/DDBJ whole genome shotgun (WGS) entry which is preliminary data.</text>
</comment>
<feature type="domain" description="Transglycosylase SLT" evidence="1">
    <location>
        <begin position="23"/>
        <end position="222"/>
    </location>
</feature>
<dbReference type="InterPro" id="IPR031304">
    <property type="entry name" value="SLT_2"/>
</dbReference>
<dbReference type="Proteomes" id="UP000886289">
    <property type="component" value="Unassembled WGS sequence"/>
</dbReference>
<accession>A0A7C0Y4M1</accession>
<gene>
    <name evidence="2" type="ORF">ENG63_02660</name>
</gene>
<dbReference type="InterPro" id="IPR023346">
    <property type="entry name" value="Lysozyme-like_dom_sf"/>
</dbReference>
<dbReference type="SUPFAM" id="SSF53955">
    <property type="entry name" value="Lysozyme-like"/>
    <property type="match status" value="1"/>
</dbReference>
<dbReference type="GO" id="GO:0009253">
    <property type="term" value="P:peptidoglycan catabolic process"/>
    <property type="evidence" value="ECO:0007669"/>
    <property type="project" value="TreeGrafter"/>
</dbReference>
<dbReference type="AlphaFoldDB" id="A0A7C0Y4M1"/>
<dbReference type="Gene3D" id="1.10.8.350">
    <property type="entry name" value="Bacterial muramidase"/>
    <property type="match status" value="1"/>
</dbReference>
<sequence>MRKLFMLFLLFTIFLSKGECNSDFNRLKERLIADGFDKKIIEKFYSHPKAKFLPQVIKIYSTYRESKLNYKHFLNKCFIFMGQKYLKQYQNTFSKVYKQYGVDPNIIVALLIIETKLGTYNGKYTVFNVLSSLAISEKFKKRAKWAYKELKAFLRYVIKYNLDPFSIKGSFAGAFGIPQFMPSSLWKFGQDGDDDGIIDLYNHHDAIMSVANYLKASGWKEDLSEEEKKKVLLHYNWSIYYVNTVLELSKKLKNSQYLSSSQTKGHTKF</sequence>
<dbReference type="InterPro" id="IPR043426">
    <property type="entry name" value="MltB-like"/>
</dbReference>
<dbReference type="PANTHER" id="PTHR30163:SF9">
    <property type="entry name" value="MEMBRANE-BOUND LYTIC MUREIN TRANSGLYCOSYLASE B"/>
    <property type="match status" value="1"/>
</dbReference>
<dbReference type="CDD" id="cd13399">
    <property type="entry name" value="Slt35-like"/>
    <property type="match status" value="1"/>
</dbReference>
<organism evidence="2">
    <name type="scientific">Desulfofervidus auxilii</name>
    <dbReference type="NCBI Taxonomy" id="1621989"/>
    <lineage>
        <taxon>Bacteria</taxon>
        <taxon>Pseudomonadati</taxon>
        <taxon>Thermodesulfobacteriota</taxon>
        <taxon>Candidatus Desulfofervidia</taxon>
        <taxon>Candidatus Desulfofervidales</taxon>
        <taxon>Candidatus Desulfofervidaceae</taxon>
        <taxon>Candidatus Desulfofervidus</taxon>
    </lineage>
</organism>
<evidence type="ECO:0000259" key="1">
    <source>
        <dbReference type="Pfam" id="PF13406"/>
    </source>
</evidence>
<protein>
    <submittedName>
        <fullName evidence="2">Lytic murein transglycosylase</fullName>
    </submittedName>
</protein>
<dbReference type="Pfam" id="PF13406">
    <property type="entry name" value="SLT_2"/>
    <property type="match status" value="1"/>
</dbReference>
<dbReference type="GO" id="GO:0008933">
    <property type="term" value="F:peptidoglycan lytic transglycosylase activity"/>
    <property type="evidence" value="ECO:0007669"/>
    <property type="project" value="TreeGrafter"/>
</dbReference>
<dbReference type="PANTHER" id="PTHR30163">
    <property type="entry name" value="MEMBRANE-BOUND LYTIC MUREIN TRANSGLYCOSYLASE B"/>
    <property type="match status" value="1"/>
</dbReference>
<proteinExistence type="predicted"/>
<dbReference type="EMBL" id="DRBS01000102">
    <property type="protein sequence ID" value="HDD43748.1"/>
    <property type="molecule type" value="Genomic_DNA"/>
</dbReference>
<evidence type="ECO:0000313" key="2">
    <source>
        <dbReference type="EMBL" id="HDD43748.1"/>
    </source>
</evidence>
<name>A0A7C0Y4M1_DESA2</name>